<dbReference type="SUPFAM" id="SSF55821">
    <property type="entry name" value="YrdC/RibB"/>
    <property type="match status" value="1"/>
</dbReference>
<dbReference type="Gene3D" id="3.90.870.10">
    <property type="entry name" value="DHBP synthase"/>
    <property type="match status" value="1"/>
</dbReference>
<organism evidence="2 3">
    <name type="scientific">Parachitinimonas caeni</name>
    <dbReference type="NCBI Taxonomy" id="3031301"/>
    <lineage>
        <taxon>Bacteria</taxon>
        <taxon>Pseudomonadati</taxon>
        <taxon>Pseudomonadota</taxon>
        <taxon>Betaproteobacteria</taxon>
        <taxon>Neisseriales</taxon>
        <taxon>Chitinibacteraceae</taxon>
        <taxon>Parachitinimonas</taxon>
    </lineage>
</organism>
<keyword evidence="2" id="KW-0808">Transferase</keyword>
<dbReference type="EMBL" id="JARRAF010000022">
    <property type="protein sequence ID" value="MDK2125646.1"/>
    <property type="molecule type" value="Genomic_DNA"/>
</dbReference>
<dbReference type="GO" id="GO:0061710">
    <property type="term" value="F:L-threonylcarbamoyladenylate synthase"/>
    <property type="evidence" value="ECO:0007669"/>
    <property type="project" value="UniProtKB-EC"/>
</dbReference>
<feature type="domain" description="YrdC-like" evidence="1">
    <location>
        <begin position="14"/>
        <end position="200"/>
    </location>
</feature>
<name>A0ABT7E011_9NEIS</name>
<dbReference type="InterPro" id="IPR017945">
    <property type="entry name" value="DHBP_synth_RibB-like_a/b_dom"/>
</dbReference>
<dbReference type="Pfam" id="PF01300">
    <property type="entry name" value="Sua5_yciO_yrdC"/>
    <property type="match status" value="1"/>
</dbReference>
<gene>
    <name evidence="2" type="ORF">PZA18_16450</name>
</gene>
<accession>A0ABT7E011</accession>
<protein>
    <submittedName>
        <fullName evidence="2">L-threonylcarbamoyladenylate synthase</fullName>
        <ecNumber evidence="2">2.7.7.87</ecNumber>
    </submittedName>
</protein>
<dbReference type="InterPro" id="IPR052532">
    <property type="entry name" value="SUA5_domain"/>
</dbReference>
<dbReference type="RefSeq" id="WP_284101957.1">
    <property type="nucleotide sequence ID" value="NZ_JARRAF010000022.1"/>
</dbReference>
<dbReference type="PANTHER" id="PTHR42828">
    <property type="entry name" value="DHBP SYNTHASE RIBB-LIKE ALPHA/BETA DOMAIN-CONTAINING PROTEIN"/>
    <property type="match status" value="1"/>
</dbReference>
<dbReference type="Proteomes" id="UP001172778">
    <property type="component" value="Unassembled WGS sequence"/>
</dbReference>
<dbReference type="InterPro" id="IPR006070">
    <property type="entry name" value="Sua5-like_dom"/>
</dbReference>
<evidence type="ECO:0000259" key="1">
    <source>
        <dbReference type="PROSITE" id="PS51163"/>
    </source>
</evidence>
<dbReference type="PROSITE" id="PS51163">
    <property type="entry name" value="YRDC"/>
    <property type="match status" value="1"/>
</dbReference>
<sequence>MAQFFSIHPENPQVRLIRNAVDIIRKGGLIVYPTDSCYAIGCHLGDKDAVERIRRIRGVDDKHHFTLVCRDLSELATYARVDNQQYRYLKAATPGSYTFLLQATKEVPRRLQHPKRSTIGLRVPDHPIVSALIEELGEPLLSSTLLLPGDELPLTDAWEIRERLEHDVELVLDAGSCGIEPTTVIDLTSGAPELVRQGRGSITPFGLE</sequence>
<evidence type="ECO:0000313" key="2">
    <source>
        <dbReference type="EMBL" id="MDK2125646.1"/>
    </source>
</evidence>
<dbReference type="EC" id="2.7.7.87" evidence="2"/>
<evidence type="ECO:0000313" key="3">
    <source>
        <dbReference type="Proteomes" id="UP001172778"/>
    </source>
</evidence>
<keyword evidence="2" id="KW-0548">Nucleotidyltransferase</keyword>
<reference evidence="2" key="1">
    <citation type="submission" date="2023-03" db="EMBL/GenBank/DDBJ databases">
        <title>Chitinimonas shenzhenensis gen. nov., sp. nov., a novel member of family Burkholderiaceae isolated from activated sludge collected in Shen Zhen, China.</title>
        <authorList>
            <person name="Wang X."/>
        </authorList>
    </citation>
    <scope>NUCLEOTIDE SEQUENCE</scope>
    <source>
        <strain evidence="2">DQS-5</strain>
    </source>
</reference>
<keyword evidence="3" id="KW-1185">Reference proteome</keyword>
<dbReference type="PANTHER" id="PTHR42828:SF3">
    <property type="entry name" value="THREONYLCARBAMOYL-AMP SYNTHASE"/>
    <property type="match status" value="1"/>
</dbReference>
<comment type="caution">
    <text evidence="2">The sequence shown here is derived from an EMBL/GenBank/DDBJ whole genome shotgun (WGS) entry which is preliminary data.</text>
</comment>
<dbReference type="NCBIfam" id="TIGR00057">
    <property type="entry name" value="L-threonylcarbamoyladenylate synthase"/>
    <property type="match status" value="1"/>
</dbReference>
<proteinExistence type="predicted"/>